<keyword evidence="6" id="KW-0676">Redox-active center</keyword>
<keyword evidence="10" id="KW-1185">Reference proteome</keyword>
<dbReference type="PROSITE" id="PS51354">
    <property type="entry name" value="GLUTAREDOXIN_2"/>
    <property type="match status" value="1"/>
</dbReference>
<comment type="similarity">
    <text evidence="1 7">Belongs to the glutaredoxin family. Monothiol subfamily.</text>
</comment>
<dbReference type="RefSeq" id="WP_258568456.1">
    <property type="nucleotide sequence ID" value="NZ_CP092900.1"/>
</dbReference>
<evidence type="ECO:0000256" key="5">
    <source>
        <dbReference type="ARBA" id="ARBA00023014"/>
    </source>
</evidence>
<keyword evidence="4" id="KW-0408">Iron</keyword>
<dbReference type="InterPro" id="IPR036249">
    <property type="entry name" value="Thioredoxin-like_sf"/>
</dbReference>
<dbReference type="NCBIfam" id="TIGR00365">
    <property type="entry name" value="Grx4 family monothiol glutaredoxin"/>
    <property type="match status" value="1"/>
</dbReference>
<evidence type="ECO:0000259" key="8">
    <source>
        <dbReference type="Pfam" id="PF00462"/>
    </source>
</evidence>
<evidence type="ECO:0000256" key="2">
    <source>
        <dbReference type="ARBA" id="ARBA00022714"/>
    </source>
</evidence>
<sequence length="106" mass="11691">MSEINQKIEALIKANKVVLFMKGTPDAPQCGYSAHAVAILRAHKCDFFGVDILAYPDLRSGLKIYSDWPTFPQLYVNAEFQGGVDIMLEMHQEQSLSAVLSATISS</sequence>
<organism evidence="9 10">
    <name type="scientific">Candidatus Comchoanobacter bicostacola</name>
    <dbReference type="NCBI Taxonomy" id="2919598"/>
    <lineage>
        <taxon>Bacteria</taxon>
        <taxon>Pseudomonadati</taxon>
        <taxon>Pseudomonadota</taxon>
        <taxon>Gammaproteobacteria</taxon>
        <taxon>Candidatus Comchoanobacterales</taxon>
        <taxon>Candidatus Comchoanobacteraceae</taxon>
        <taxon>Candidatus Comchoanobacter</taxon>
    </lineage>
</organism>
<dbReference type="InterPro" id="IPR004480">
    <property type="entry name" value="Monothiol_GRX-rel"/>
</dbReference>
<dbReference type="SUPFAM" id="SSF52833">
    <property type="entry name" value="Thioredoxin-like"/>
    <property type="match status" value="1"/>
</dbReference>
<keyword evidence="3" id="KW-0479">Metal-binding</keyword>
<dbReference type="Gene3D" id="3.40.30.10">
    <property type="entry name" value="Glutaredoxin"/>
    <property type="match status" value="1"/>
</dbReference>
<protein>
    <recommendedName>
        <fullName evidence="7">Glutaredoxin</fullName>
    </recommendedName>
</protein>
<feature type="domain" description="Glutaredoxin" evidence="8">
    <location>
        <begin position="17"/>
        <end position="80"/>
    </location>
</feature>
<dbReference type="Proteomes" id="UP001055955">
    <property type="component" value="Chromosome"/>
</dbReference>
<dbReference type="PANTHER" id="PTHR10293:SF16">
    <property type="entry name" value="GLUTAREDOXIN-RELATED PROTEIN 5, MITOCHONDRIAL"/>
    <property type="match status" value="1"/>
</dbReference>
<keyword evidence="5" id="KW-0411">Iron-sulfur</keyword>
<evidence type="ECO:0000313" key="9">
    <source>
        <dbReference type="EMBL" id="UTC24671.1"/>
    </source>
</evidence>
<reference evidence="9 10" key="1">
    <citation type="journal article" date="2022" name="Nat. Microbiol.">
        <title>The microbiome of a bacterivorous marine choanoflagellate contains a resource-demanding obligate bacterial associate.</title>
        <authorList>
            <person name="Needham D.M."/>
            <person name="Poirier C."/>
            <person name="Bachy C."/>
            <person name="George E.E."/>
            <person name="Wilken S."/>
            <person name="Yung C.C.M."/>
            <person name="Limardo A.J."/>
            <person name="Morando M."/>
            <person name="Sudek L."/>
            <person name="Malmstrom R.R."/>
            <person name="Keeling P.J."/>
            <person name="Santoro A.E."/>
            <person name="Worden A.Z."/>
        </authorList>
    </citation>
    <scope>NUCLEOTIDE SEQUENCE [LARGE SCALE GENOMIC DNA]</scope>
    <source>
        <strain evidence="9 10">Comchoano-1</strain>
    </source>
</reference>
<gene>
    <name evidence="9" type="primary">grxD</name>
    <name evidence="9" type="ORF">MMH89_00635</name>
</gene>
<dbReference type="CDD" id="cd03028">
    <property type="entry name" value="GRX_PICOT_like"/>
    <property type="match status" value="1"/>
</dbReference>
<dbReference type="EMBL" id="CP092900">
    <property type="protein sequence ID" value="UTC24671.1"/>
    <property type="molecule type" value="Genomic_DNA"/>
</dbReference>
<evidence type="ECO:0000256" key="1">
    <source>
        <dbReference type="ARBA" id="ARBA00009630"/>
    </source>
</evidence>
<evidence type="ECO:0000256" key="4">
    <source>
        <dbReference type="ARBA" id="ARBA00023004"/>
    </source>
</evidence>
<proteinExistence type="inferred from homology"/>
<dbReference type="Pfam" id="PF00462">
    <property type="entry name" value="Glutaredoxin"/>
    <property type="match status" value="1"/>
</dbReference>
<dbReference type="InterPro" id="IPR002109">
    <property type="entry name" value="Glutaredoxin"/>
</dbReference>
<evidence type="ECO:0000256" key="7">
    <source>
        <dbReference type="PIRNR" id="PIRNR005894"/>
    </source>
</evidence>
<dbReference type="InterPro" id="IPR033658">
    <property type="entry name" value="GRX_PICOT-like"/>
</dbReference>
<evidence type="ECO:0000313" key="10">
    <source>
        <dbReference type="Proteomes" id="UP001055955"/>
    </source>
</evidence>
<keyword evidence="2" id="KW-0001">2Fe-2S</keyword>
<accession>A0ABY5DLL1</accession>
<evidence type="ECO:0000256" key="6">
    <source>
        <dbReference type="ARBA" id="ARBA00023284"/>
    </source>
</evidence>
<name>A0ABY5DLL1_9GAMM</name>
<evidence type="ECO:0000256" key="3">
    <source>
        <dbReference type="ARBA" id="ARBA00022723"/>
    </source>
</evidence>
<dbReference type="PIRSF" id="PIRSF005894">
    <property type="entry name" value="Monothiol_GRX"/>
    <property type="match status" value="1"/>
</dbReference>
<dbReference type="PANTHER" id="PTHR10293">
    <property type="entry name" value="GLUTAREDOXIN FAMILY MEMBER"/>
    <property type="match status" value="1"/>
</dbReference>
<dbReference type="InterPro" id="IPR014434">
    <property type="entry name" value="Monothiol_GRX"/>
</dbReference>